<keyword evidence="1" id="KW-0808">Transferase</keyword>
<organism evidence="8 9">
    <name type="scientific">Austropuccinia psidii MF-1</name>
    <dbReference type="NCBI Taxonomy" id="1389203"/>
    <lineage>
        <taxon>Eukaryota</taxon>
        <taxon>Fungi</taxon>
        <taxon>Dikarya</taxon>
        <taxon>Basidiomycota</taxon>
        <taxon>Pucciniomycotina</taxon>
        <taxon>Pucciniomycetes</taxon>
        <taxon>Pucciniales</taxon>
        <taxon>Sphaerophragmiaceae</taxon>
        <taxon>Austropuccinia</taxon>
    </lineage>
</organism>
<dbReference type="InterPro" id="IPR043502">
    <property type="entry name" value="DNA/RNA_pol_sf"/>
</dbReference>
<keyword evidence="9" id="KW-1185">Reference proteome</keyword>
<evidence type="ECO:0000259" key="7">
    <source>
        <dbReference type="Pfam" id="PF17917"/>
    </source>
</evidence>
<dbReference type="PANTHER" id="PTHR37984">
    <property type="entry name" value="PROTEIN CBG26694"/>
    <property type="match status" value="1"/>
</dbReference>
<keyword evidence="6" id="KW-0695">RNA-directed DNA polymerase</keyword>
<name>A0A9Q3GI02_9BASI</name>
<dbReference type="AlphaFoldDB" id="A0A9Q3GI02"/>
<keyword evidence="4" id="KW-0255">Endonuclease</keyword>
<reference evidence="8" key="1">
    <citation type="submission" date="2021-03" db="EMBL/GenBank/DDBJ databases">
        <title>Draft genome sequence of rust myrtle Austropuccinia psidii MF-1, a brazilian biotype.</title>
        <authorList>
            <person name="Quecine M.C."/>
            <person name="Pachon D.M.R."/>
            <person name="Bonatelli M.L."/>
            <person name="Correr F.H."/>
            <person name="Franceschini L.M."/>
            <person name="Leite T.F."/>
            <person name="Margarido G.R.A."/>
            <person name="Almeida C.A."/>
            <person name="Ferrarezi J.A."/>
            <person name="Labate C.A."/>
        </authorList>
    </citation>
    <scope>NUCLEOTIDE SEQUENCE</scope>
    <source>
        <strain evidence="8">MF-1</strain>
    </source>
</reference>
<comment type="caution">
    <text evidence="8">The sequence shown here is derived from an EMBL/GenBank/DDBJ whole genome shotgun (WGS) entry which is preliminary data.</text>
</comment>
<evidence type="ECO:0000313" key="8">
    <source>
        <dbReference type="EMBL" id="MBW0468143.1"/>
    </source>
</evidence>
<evidence type="ECO:0000256" key="3">
    <source>
        <dbReference type="ARBA" id="ARBA00022722"/>
    </source>
</evidence>
<proteinExistence type="predicted"/>
<keyword evidence="5" id="KW-0378">Hydrolase</keyword>
<gene>
    <name evidence="8" type="ORF">O181_007858</name>
</gene>
<dbReference type="Proteomes" id="UP000765509">
    <property type="component" value="Unassembled WGS sequence"/>
</dbReference>
<dbReference type="EMBL" id="AVOT02001784">
    <property type="protein sequence ID" value="MBW0468143.1"/>
    <property type="molecule type" value="Genomic_DNA"/>
</dbReference>
<evidence type="ECO:0000256" key="1">
    <source>
        <dbReference type="ARBA" id="ARBA00022679"/>
    </source>
</evidence>
<protein>
    <recommendedName>
        <fullName evidence="7">Reverse transcriptase RNase H-like domain-containing protein</fullName>
    </recommendedName>
</protein>
<accession>A0A9Q3GI02</accession>
<feature type="domain" description="Reverse transcriptase RNase H-like" evidence="7">
    <location>
        <begin position="4"/>
        <end position="114"/>
    </location>
</feature>
<keyword evidence="2" id="KW-0548">Nucleotidyltransferase</keyword>
<keyword evidence="3" id="KW-0540">Nuclease</keyword>
<dbReference type="GO" id="GO:0003964">
    <property type="term" value="F:RNA-directed DNA polymerase activity"/>
    <property type="evidence" value="ECO:0007669"/>
    <property type="project" value="UniProtKB-KW"/>
</dbReference>
<dbReference type="OrthoDB" id="2595244at2759"/>
<sequence length="234" mass="27160">MLPDFEIPFKLYIKSSFSKVLGTSLHQRQIVDVKPRKGGICYISRNMKTSKARYEEAQTECLFLVWALERLHYYLEGSVLQFEAYTDCTALRSLLKMNKTNSKMLRWQIEIQEYRCNIKIIYKEGRICTNADGLSRWKLDNVKSNPVYDPEVNAKVPVNFIEVEMKDKFIFSAWEPECGTLKTGNDEPEKTETPVLGISSSRIHTEIFNALHKSCAKHKQCSILTSLLQQKYRS</sequence>
<dbReference type="InterPro" id="IPR050951">
    <property type="entry name" value="Retrovirus_Pol_polyprotein"/>
</dbReference>
<evidence type="ECO:0000256" key="4">
    <source>
        <dbReference type="ARBA" id="ARBA00022759"/>
    </source>
</evidence>
<dbReference type="SUPFAM" id="SSF56672">
    <property type="entry name" value="DNA/RNA polymerases"/>
    <property type="match status" value="1"/>
</dbReference>
<evidence type="ECO:0000313" key="9">
    <source>
        <dbReference type="Proteomes" id="UP000765509"/>
    </source>
</evidence>
<dbReference type="GO" id="GO:0016787">
    <property type="term" value="F:hydrolase activity"/>
    <property type="evidence" value="ECO:0007669"/>
    <property type="project" value="UniProtKB-KW"/>
</dbReference>
<dbReference type="PANTHER" id="PTHR37984:SF5">
    <property type="entry name" value="PROTEIN NYNRIN-LIKE"/>
    <property type="match status" value="1"/>
</dbReference>
<evidence type="ECO:0000256" key="5">
    <source>
        <dbReference type="ARBA" id="ARBA00022801"/>
    </source>
</evidence>
<evidence type="ECO:0000256" key="6">
    <source>
        <dbReference type="ARBA" id="ARBA00022918"/>
    </source>
</evidence>
<dbReference type="GO" id="GO:0004519">
    <property type="term" value="F:endonuclease activity"/>
    <property type="evidence" value="ECO:0007669"/>
    <property type="project" value="UniProtKB-KW"/>
</dbReference>
<dbReference type="InterPro" id="IPR041373">
    <property type="entry name" value="RT_RNaseH"/>
</dbReference>
<dbReference type="Pfam" id="PF17917">
    <property type="entry name" value="RT_RNaseH"/>
    <property type="match status" value="1"/>
</dbReference>
<evidence type="ECO:0000256" key="2">
    <source>
        <dbReference type="ARBA" id="ARBA00022695"/>
    </source>
</evidence>